<dbReference type="SUPFAM" id="SSF46934">
    <property type="entry name" value="UBA-like"/>
    <property type="match status" value="1"/>
</dbReference>
<feature type="region of interest" description="Disordered" evidence="5">
    <location>
        <begin position="718"/>
        <end position="750"/>
    </location>
</feature>
<dbReference type="PROSITE" id="PS01357">
    <property type="entry name" value="ZF_ZZ_1"/>
    <property type="match status" value="1"/>
</dbReference>
<dbReference type="GO" id="GO:0035973">
    <property type="term" value="P:aggrephagy"/>
    <property type="evidence" value="ECO:0007669"/>
    <property type="project" value="TreeGrafter"/>
</dbReference>
<dbReference type="AlphaFoldDB" id="A0A914KNH9"/>
<dbReference type="GO" id="GO:0008270">
    <property type="term" value="F:zinc ion binding"/>
    <property type="evidence" value="ECO:0007669"/>
    <property type="project" value="UniProtKB-KW"/>
</dbReference>
<reference evidence="8" key="1">
    <citation type="submission" date="2022-11" db="UniProtKB">
        <authorList>
            <consortium name="WormBaseParasite"/>
        </authorList>
    </citation>
    <scope>IDENTIFICATION</scope>
</reference>
<proteinExistence type="predicted"/>
<dbReference type="SMART" id="SM00291">
    <property type="entry name" value="ZnF_ZZ"/>
    <property type="match status" value="1"/>
</dbReference>
<sequence>MKQQNNFDHIIHLNVICDACDQMIRGRRYKCLICPDFDLCQSCEQKNEHFEHAMMRLVKPDTLKPQGVPFLPVFDSVGKLVSDLSEKLTTEIKVLSTPSSNDKGSKVLGYDFDANKDGSNKELTEVEKFEILDGHDLLLPEQREGIKLILAAWKEDGDTIPTFLDLDTLKPVVSREILAYIRHCLSFQRGARFCRRLHSVGVSNCHRHSLGKHSHYHRHQSQNPILAQNPMEATGDHRPHHHHSCHRRHYRRNLAPVVDNIVNISPKFSTNTTTSVASSGDSHAPNSNVLADFGNAGFKGDRRHKKLIDKMNKKCSKLQAEEQRFRDRAFRALHRSKCVNSVAYPCENNVKQPKETKGNAPQNNGVGNNNEQQRQPFDDDRVEYLKQIGETVQRALLNFGIDCEADVQDGQGNIRAHLAFPTQQNAPVPTAPVNNNVQNVLNPEVHQTPAGVVERQQLLTKKQEETKRQPAKPVNKEMDSKDFKTFGHGNLGMKNMTKSATSIKVENNFQALIALAQDTIKGVSNVNIAELQNENGKKLSEAFKDMTLAMTEKLLANGAAKSLPKSFQDYLETLDLSNVNGNNNNNQSGTLVSGVGVDRIENQGKTPAELQNGNSKKLAEARTDFFAGLAEHLRANGAKSMPKSFQDYLETINFPNVNRNNNNQSVQRQEQKAVNSEAPKIENVNKNNAGDQMSLLQEGASSTSKLIRNLSQLNLNDANQDKNEELEVKEKEEMNLEEKKNEKEKEEEESEELICIVSLSQPDSEILSVSSSESDVEIIEATNVLSEADKTVNTSSNVEKLEDGKEEGEKKDDGEEDKALEPEPSLPPSLGNTNGSLKRRMDVMNASLHTAATAREEFVGDDCNDSNLAECLSRCCSFSSIHSTSSCRSDSSSWIEVEQASFKSICDKYEKRRRLDETAGGNEDASTLSDQYQCCSNDLALVGENLAKSMGIEQVLNNPKNSEVIEEEKMEEEEKVEKSEDKIEEKVKYEEGHVEEETKIINNKNDKSSPIFEETVLDLSKSVTVNDEDTNGQNEKNAKIEENKNVKNSSENMEIPCVDSSNTTLNVAKMFNDLFSHYMGGGFAANNNGQNVVGDGQEGKKDVVNQETASTTLPFSANFFISPPPPQQPVVAEMPSAPPVAAENGTQTEEGKEEKRANIYPDLVAHALSRSGIVDEICTAGAPHPFTIAQPGGSQHSRKCSWQHWETKVNNIANQLVDMGYDNCNGWLYRLVGEANYDVNRVFELIEEDPLHLERQILADL</sequence>
<dbReference type="GO" id="GO:0016235">
    <property type="term" value="C:aggresome"/>
    <property type="evidence" value="ECO:0007669"/>
    <property type="project" value="TreeGrafter"/>
</dbReference>
<evidence type="ECO:0000313" key="8">
    <source>
        <dbReference type="WBParaSite" id="Minc3s00059g03032"/>
    </source>
</evidence>
<feature type="domain" description="ZZ-type" evidence="6">
    <location>
        <begin position="12"/>
        <end position="62"/>
    </location>
</feature>
<feature type="region of interest" description="Disordered" evidence="5">
    <location>
        <begin position="462"/>
        <end position="486"/>
    </location>
</feature>
<dbReference type="InterPro" id="IPR052260">
    <property type="entry name" value="Autophagy_Rcpt_SigReg"/>
</dbReference>
<dbReference type="CDD" id="cd02340">
    <property type="entry name" value="ZZ_NBR1_like"/>
    <property type="match status" value="1"/>
</dbReference>
<feature type="compositionally biased region" description="Polar residues" evidence="5">
    <location>
        <begin position="271"/>
        <end position="289"/>
    </location>
</feature>
<feature type="region of interest" description="Disordered" evidence="5">
    <location>
        <begin position="271"/>
        <end position="300"/>
    </location>
</feature>
<name>A0A914KNH9_MELIC</name>
<dbReference type="GO" id="GO:0007032">
    <property type="term" value="P:endosome organization"/>
    <property type="evidence" value="ECO:0007669"/>
    <property type="project" value="TreeGrafter"/>
</dbReference>
<protein>
    <submittedName>
        <fullName evidence="8">ZZ-type domain-containing protein</fullName>
    </submittedName>
</protein>
<dbReference type="PANTHER" id="PTHR15090">
    <property type="entry name" value="SEQUESTOSOME 1-RELATED"/>
    <property type="match status" value="1"/>
</dbReference>
<feature type="region of interest" description="Disordered" evidence="5">
    <location>
        <begin position="790"/>
        <end position="837"/>
    </location>
</feature>
<keyword evidence="3" id="KW-0862">Zinc</keyword>
<feature type="region of interest" description="Disordered" evidence="5">
    <location>
        <begin position="349"/>
        <end position="376"/>
    </location>
</feature>
<dbReference type="Proteomes" id="UP000887563">
    <property type="component" value="Unplaced"/>
</dbReference>
<evidence type="ECO:0000259" key="6">
    <source>
        <dbReference type="PROSITE" id="PS50135"/>
    </source>
</evidence>
<evidence type="ECO:0000256" key="4">
    <source>
        <dbReference type="PROSITE-ProRule" id="PRU00228"/>
    </source>
</evidence>
<evidence type="ECO:0000313" key="7">
    <source>
        <dbReference type="Proteomes" id="UP000887563"/>
    </source>
</evidence>
<feature type="compositionally biased region" description="Basic and acidic residues" evidence="5">
    <location>
        <begin position="799"/>
        <end position="821"/>
    </location>
</feature>
<evidence type="ECO:0000256" key="3">
    <source>
        <dbReference type="ARBA" id="ARBA00022833"/>
    </source>
</evidence>
<evidence type="ECO:0000256" key="5">
    <source>
        <dbReference type="SAM" id="MobiDB-lite"/>
    </source>
</evidence>
<organism evidence="7 8">
    <name type="scientific">Meloidogyne incognita</name>
    <name type="common">Southern root-knot nematode worm</name>
    <name type="synonym">Oxyuris incognita</name>
    <dbReference type="NCBI Taxonomy" id="6306"/>
    <lineage>
        <taxon>Eukaryota</taxon>
        <taxon>Metazoa</taxon>
        <taxon>Ecdysozoa</taxon>
        <taxon>Nematoda</taxon>
        <taxon>Chromadorea</taxon>
        <taxon>Rhabditida</taxon>
        <taxon>Tylenchina</taxon>
        <taxon>Tylenchomorpha</taxon>
        <taxon>Tylenchoidea</taxon>
        <taxon>Meloidogynidae</taxon>
        <taxon>Meloidogyninae</taxon>
        <taxon>Meloidogyne</taxon>
        <taxon>Meloidogyne incognita group</taxon>
    </lineage>
</organism>
<dbReference type="GO" id="GO:0005080">
    <property type="term" value="F:protein kinase C binding"/>
    <property type="evidence" value="ECO:0007669"/>
    <property type="project" value="TreeGrafter"/>
</dbReference>
<dbReference type="PROSITE" id="PS50135">
    <property type="entry name" value="ZF_ZZ_2"/>
    <property type="match status" value="1"/>
</dbReference>
<evidence type="ECO:0000256" key="1">
    <source>
        <dbReference type="ARBA" id="ARBA00022723"/>
    </source>
</evidence>
<dbReference type="GO" id="GO:0000423">
    <property type="term" value="P:mitophagy"/>
    <property type="evidence" value="ECO:0007669"/>
    <property type="project" value="TreeGrafter"/>
</dbReference>
<dbReference type="GO" id="GO:0070530">
    <property type="term" value="F:K63-linked polyubiquitin modification-dependent protein binding"/>
    <property type="evidence" value="ECO:0007669"/>
    <property type="project" value="TreeGrafter"/>
</dbReference>
<dbReference type="InterPro" id="IPR043145">
    <property type="entry name" value="Znf_ZZ_sf"/>
</dbReference>
<feature type="compositionally biased region" description="Basic and acidic residues" evidence="5">
    <location>
        <begin position="719"/>
        <end position="744"/>
    </location>
</feature>
<keyword evidence="1" id="KW-0479">Metal-binding</keyword>
<dbReference type="Gene3D" id="3.30.60.90">
    <property type="match status" value="1"/>
</dbReference>
<dbReference type="WBParaSite" id="Minc3s00059g03032">
    <property type="protein sequence ID" value="Minc3s00059g03032"/>
    <property type="gene ID" value="Minc3s00059g03032"/>
</dbReference>
<evidence type="ECO:0000256" key="2">
    <source>
        <dbReference type="ARBA" id="ARBA00022771"/>
    </source>
</evidence>
<dbReference type="Gene3D" id="1.10.8.10">
    <property type="entry name" value="DNA helicase RuvA subunit, C-terminal domain"/>
    <property type="match status" value="1"/>
</dbReference>
<dbReference type="SUPFAM" id="SSF57850">
    <property type="entry name" value="RING/U-box"/>
    <property type="match status" value="1"/>
</dbReference>
<keyword evidence="7" id="KW-1185">Reference proteome</keyword>
<feature type="compositionally biased region" description="Low complexity" evidence="5">
    <location>
        <begin position="358"/>
        <end position="375"/>
    </location>
</feature>
<dbReference type="InterPro" id="IPR009060">
    <property type="entry name" value="UBA-like_sf"/>
</dbReference>
<keyword evidence="2 4" id="KW-0863">Zinc-finger</keyword>
<dbReference type="InterPro" id="IPR000433">
    <property type="entry name" value="Znf_ZZ"/>
</dbReference>
<dbReference type="PANTHER" id="PTHR15090:SF0">
    <property type="entry name" value="SEQUESTOSOME-1"/>
    <property type="match status" value="1"/>
</dbReference>
<dbReference type="Pfam" id="PF00569">
    <property type="entry name" value="ZZ"/>
    <property type="match status" value="1"/>
</dbReference>
<feature type="compositionally biased region" description="Basic and acidic residues" evidence="5">
    <location>
        <begin position="462"/>
        <end position="485"/>
    </location>
</feature>
<accession>A0A914KNH9</accession>
<dbReference type="GO" id="GO:0044753">
    <property type="term" value="C:amphisome"/>
    <property type="evidence" value="ECO:0007669"/>
    <property type="project" value="TreeGrafter"/>
</dbReference>